<name>A0A9P4J5M9_9PEZI</name>
<dbReference type="Proteomes" id="UP000799439">
    <property type="component" value="Unassembled WGS sequence"/>
</dbReference>
<sequence>MYFFHLLLSTLLSLALAKGGPGPCSFHREGAIGMLCQCADNSCWMVNEQGDFGCNPTGNIKIECPFQSLVVPPLTPLSAKNPRTFKGMWWGQAS</sequence>
<dbReference type="EMBL" id="ML996083">
    <property type="protein sequence ID" value="KAF2155259.1"/>
    <property type="molecule type" value="Genomic_DNA"/>
</dbReference>
<feature type="chain" id="PRO_5040316837" evidence="1">
    <location>
        <begin position="18"/>
        <end position="94"/>
    </location>
</feature>
<accession>A0A9P4J5M9</accession>
<keyword evidence="3" id="KW-1185">Reference proteome</keyword>
<feature type="signal peptide" evidence="1">
    <location>
        <begin position="1"/>
        <end position="17"/>
    </location>
</feature>
<evidence type="ECO:0000313" key="2">
    <source>
        <dbReference type="EMBL" id="KAF2155259.1"/>
    </source>
</evidence>
<proteinExistence type="predicted"/>
<gene>
    <name evidence="2" type="ORF">K461DRAFT_276453</name>
</gene>
<comment type="caution">
    <text evidence="2">The sequence shown here is derived from an EMBL/GenBank/DDBJ whole genome shotgun (WGS) entry which is preliminary data.</text>
</comment>
<protein>
    <submittedName>
        <fullName evidence="2">Uncharacterized protein</fullName>
    </submittedName>
</protein>
<keyword evidence="1" id="KW-0732">Signal</keyword>
<organism evidence="2 3">
    <name type="scientific">Myriangium duriaei CBS 260.36</name>
    <dbReference type="NCBI Taxonomy" id="1168546"/>
    <lineage>
        <taxon>Eukaryota</taxon>
        <taxon>Fungi</taxon>
        <taxon>Dikarya</taxon>
        <taxon>Ascomycota</taxon>
        <taxon>Pezizomycotina</taxon>
        <taxon>Dothideomycetes</taxon>
        <taxon>Dothideomycetidae</taxon>
        <taxon>Myriangiales</taxon>
        <taxon>Myriangiaceae</taxon>
        <taxon>Myriangium</taxon>
    </lineage>
</organism>
<evidence type="ECO:0000256" key="1">
    <source>
        <dbReference type="SAM" id="SignalP"/>
    </source>
</evidence>
<evidence type="ECO:0000313" key="3">
    <source>
        <dbReference type="Proteomes" id="UP000799439"/>
    </source>
</evidence>
<dbReference type="AlphaFoldDB" id="A0A9P4J5M9"/>
<reference evidence="2" key="1">
    <citation type="journal article" date="2020" name="Stud. Mycol.">
        <title>101 Dothideomycetes genomes: a test case for predicting lifestyles and emergence of pathogens.</title>
        <authorList>
            <person name="Haridas S."/>
            <person name="Albert R."/>
            <person name="Binder M."/>
            <person name="Bloem J."/>
            <person name="Labutti K."/>
            <person name="Salamov A."/>
            <person name="Andreopoulos B."/>
            <person name="Baker S."/>
            <person name="Barry K."/>
            <person name="Bills G."/>
            <person name="Bluhm B."/>
            <person name="Cannon C."/>
            <person name="Castanera R."/>
            <person name="Culley D."/>
            <person name="Daum C."/>
            <person name="Ezra D."/>
            <person name="Gonzalez J."/>
            <person name="Henrissat B."/>
            <person name="Kuo A."/>
            <person name="Liang C."/>
            <person name="Lipzen A."/>
            <person name="Lutzoni F."/>
            <person name="Magnuson J."/>
            <person name="Mondo S."/>
            <person name="Nolan M."/>
            <person name="Ohm R."/>
            <person name="Pangilinan J."/>
            <person name="Park H.-J."/>
            <person name="Ramirez L."/>
            <person name="Alfaro M."/>
            <person name="Sun H."/>
            <person name="Tritt A."/>
            <person name="Yoshinaga Y."/>
            <person name="Zwiers L.-H."/>
            <person name="Turgeon B."/>
            <person name="Goodwin S."/>
            <person name="Spatafora J."/>
            <person name="Crous P."/>
            <person name="Grigoriev I."/>
        </authorList>
    </citation>
    <scope>NUCLEOTIDE SEQUENCE</scope>
    <source>
        <strain evidence="2">CBS 260.36</strain>
    </source>
</reference>